<sequence>MRSMARTSTSLTLYSSHGVANIMRMKFSEYDNSFFG</sequence>
<name>A0A1J5NXC7_9ZZZZ</name>
<evidence type="ECO:0000313" key="1">
    <source>
        <dbReference type="EMBL" id="OIQ63422.1"/>
    </source>
</evidence>
<gene>
    <name evidence="1" type="ORF">GALL_550370</name>
</gene>
<proteinExistence type="predicted"/>
<protein>
    <submittedName>
        <fullName evidence="1">Uncharacterized protein</fullName>
    </submittedName>
</protein>
<organism evidence="1">
    <name type="scientific">mine drainage metagenome</name>
    <dbReference type="NCBI Taxonomy" id="410659"/>
    <lineage>
        <taxon>unclassified sequences</taxon>
        <taxon>metagenomes</taxon>
        <taxon>ecological metagenomes</taxon>
    </lineage>
</organism>
<accession>A0A1J5NXC7</accession>
<dbReference type="EMBL" id="MLJW01009024">
    <property type="protein sequence ID" value="OIQ63422.1"/>
    <property type="molecule type" value="Genomic_DNA"/>
</dbReference>
<comment type="caution">
    <text evidence="1">The sequence shown here is derived from an EMBL/GenBank/DDBJ whole genome shotgun (WGS) entry which is preliminary data.</text>
</comment>
<dbReference type="AlphaFoldDB" id="A0A1J5NXC7"/>
<reference evidence="1" key="1">
    <citation type="submission" date="2016-10" db="EMBL/GenBank/DDBJ databases">
        <title>Sequence of Gallionella enrichment culture.</title>
        <authorList>
            <person name="Poehlein A."/>
            <person name="Muehling M."/>
            <person name="Daniel R."/>
        </authorList>
    </citation>
    <scope>NUCLEOTIDE SEQUENCE</scope>
</reference>